<evidence type="ECO:0000256" key="1">
    <source>
        <dbReference type="ARBA" id="ARBA00005179"/>
    </source>
</evidence>
<comment type="caution">
    <text evidence="5">The sequence shown here is derived from an EMBL/GenBank/DDBJ whole genome shotgun (WGS) entry which is preliminary data.</text>
</comment>
<organism evidence="5 6">
    <name type="scientific">Akanthomyces muscarius</name>
    <name type="common">Entomopathogenic fungus</name>
    <name type="synonym">Lecanicillium muscarium</name>
    <dbReference type="NCBI Taxonomy" id="2231603"/>
    <lineage>
        <taxon>Eukaryota</taxon>
        <taxon>Fungi</taxon>
        <taxon>Dikarya</taxon>
        <taxon>Ascomycota</taxon>
        <taxon>Pezizomycotina</taxon>
        <taxon>Sordariomycetes</taxon>
        <taxon>Hypocreomycetidae</taxon>
        <taxon>Hypocreales</taxon>
        <taxon>Cordycipitaceae</taxon>
        <taxon>Akanthomyces</taxon>
    </lineage>
</organism>
<sequence length="284" mass="31792">MRPAQDPEVVRKAKEQDWYIEFDDVNPQAREILERYSGIPPGDVVEHVKDIRERAISIFAYPCIGMVKFLDIEVSKTPCYSEILQRLTSSGATYLEVGCCFGQELRQLILDGAPPSSLHGTDLDLDFASLGYALFRDRDRLPPSSFIAADILDPESALNQLVGKVDIIGASLFFHLFDYEQGVAIGKRLVGLLAPGGAKGLMTGGQVGGKEGFEKKSWLGQDLYVYSEDSWRRLWDEVGEATGTRWEVTVREDKIVPTSVLASNGHYFVMRWVVRQLRGRCARN</sequence>
<evidence type="ECO:0000256" key="4">
    <source>
        <dbReference type="ARBA" id="ARBA00038314"/>
    </source>
</evidence>
<gene>
    <name evidence="5" type="ORF">LMH87_001738</name>
</gene>
<dbReference type="PANTHER" id="PTHR35897">
    <property type="entry name" value="METHYLTRANSFERASE AUSD"/>
    <property type="match status" value="1"/>
</dbReference>
<evidence type="ECO:0000256" key="3">
    <source>
        <dbReference type="ARBA" id="ARBA00022691"/>
    </source>
</evidence>
<dbReference type="GO" id="GO:0016740">
    <property type="term" value="F:transferase activity"/>
    <property type="evidence" value="ECO:0007669"/>
    <property type="project" value="UniProtKB-KW"/>
</dbReference>
<dbReference type="InterPro" id="IPR029063">
    <property type="entry name" value="SAM-dependent_MTases_sf"/>
</dbReference>
<accession>A0A9W8Q751</accession>
<evidence type="ECO:0000313" key="5">
    <source>
        <dbReference type="EMBL" id="KAJ4147198.1"/>
    </source>
</evidence>
<dbReference type="InterPro" id="IPR051654">
    <property type="entry name" value="Meroterpenoid_MTases"/>
</dbReference>
<keyword evidence="6" id="KW-1185">Reference proteome</keyword>
<proteinExistence type="inferred from homology"/>
<dbReference type="GeneID" id="80888897"/>
<dbReference type="PANTHER" id="PTHR35897:SF1">
    <property type="entry name" value="METHYLTRANSFERASE AUSD"/>
    <property type="match status" value="1"/>
</dbReference>
<dbReference type="EMBL" id="JAJHUN010000010">
    <property type="protein sequence ID" value="KAJ4147198.1"/>
    <property type="molecule type" value="Genomic_DNA"/>
</dbReference>
<comment type="similarity">
    <text evidence="4">Belongs to the class I-like SAM-binding methyltransferase superfamily.</text>
</comment>
<protein>
    <recommendedName>
        <fullName evidence="7">Methyltransferase domain-containing protein</fullName>
    </recommendedName>
</protein>
<dbReference type="Proteomes" id="UP001144673">
    <property type="component" value="Chromosome 3"/>
</dbReference>
<dbReference type="Gene3D" id="3.40.50.150">
    <property type="entry name" value="Vaccinia Virus protein VP39"/>
    <property type="match status" value="1"/>
</dbReference>
<keyword evidence="2" id="KW-0808">Transferase</keyword>
<dbReference type="SUPFAM" id="SSF53335">
    <property type="entry name" value="S-adenosyl-L-methionine-dependent methyltransferases"/>
    <property type="match status" value="1"/>
</dbReference>
<evidence type="ECO:0000256" key="2">
    <source>
        <dbReference type="ARBA" id="ARBA00022679"/>
    </source>
</evidence>
<reference evidence="5" key="1">
    <citation type="journal article" date="2023" name="Access Microbiol">
        <title>De-novo genome assembly for Akanthomyces muscarius, a biocontrol agent of insect agricultural pests.</title>
        <authorList>
            <person name="Erdos Z."/>
            <person name="Studholme D.J."/>
            <person name="Raymond B."/>
            <person name="Sharma M."/>
        </authorList>
    </citation>
    <scope>NUCLEOTIDE SEQUENCE</scope>
    <source>
        <strain evidence="5">Ve6</strain>
    </source>
</reference>
<dbReference type="RefSeq" id="XP_056050139.1">
    <property type="nucleotide sequence ID" value="XM_056193063.1"/>
</dbReference>
<keyword evidence="3" id="KW-0949">S-adenosyl-L-methionine</keyword>
<dbReference type="AlphaFoldDB" id="A0A9W8Q751"/>
<evidence type="ECO:0008006" key="7">
    <source>
        <dbReference type="Google" id="ProtNLM"/>
    </source>
</evidence>
<name>A0A9W8Q751_AKAMU</name>
<comment type="pathway">
    <text evidence="1">Secondary metabolite biosynthesis.</text>
</comment>
<evidence type="ECO:0000313" key="6">
    <source>
        <dbReference type="Proteomes" id="UP001144673"/>
    </source>
</evidence>
<dbReference type="KEGG" id="amus:LMH87_001738"/>